<comment type="caution">
    <text evidence="1">The sequence shown here is derived from an EMBL/GenBank/DDBJ whole genome shotgun (WGS) entry which is preliminary data.</text>
</comment>
<gene>
    <name evidence="1" type="ORF">EZS28_014614</name>
</gene>
<evidence type="ECO:0000313" key="1">
    <source>
        <dbReference type="EMBL" id="KAA6389860.1"/>
    </source>
</evidence>
<reference evidence="1 2" key="1">
    <citation type="submission" date="2019-03" db="EMBL/GenBank/DDBJ databases">
        <title>Single cell metagenomics reveals metabolic interactions within the superorganism composed of flagellate Streblomastix strix and complex community of Bacteroidetes bacteria on its surface.</title>
        <authorList>
            <person name="Treitli S.C."/>
            <person name="Kolisko M."/>
            <person name="Husnik F."/>
            <person name="Keeling P."/>
            <person name="Hampl V."/>
        </authorList>
    </citation>
    <scope>NUCLEOTIDE SEQUENCE [LARGE SCALE GENOMIC DNA]</scope>
    <source>
        <strain evidence="1">ST1C</strain>
    </source>
</reference>
<name>A0A5J4W544_9EUKA</name>
<organism evidence="1 2">
    <name type="scientific">Streblomastix strix</name>
    <dbReference type="NCBI Taxonomy" id="222440"/>
    <lineage>
        <taxon>Eukaryota</taxon>
        <taxon>Metamonada</taxon>
        <taxon>Preaxostyla</taxon>
        <taxon>Oxymonadida</taxon>
        <taxon>Streblomastigidae</taxon>
        <taxon>Streblomastix</taxon>
    </lineage>
</organism>
<dbReference type="Proteomes" id="UP000324800">
    <property type="component" value="Unassembled WGS sequence"/>
</dbReference>
<dbReference type="EMBL" id="SNRW01003429">
    <property type="protein sequence ID" value="KAA6389860.1"/>
    <property type="molecule type" value="Genomic_DNA"/>
</dbReference>
<accession>A0A5J4W544</accession>
<proteinExistence type="predicted"/>
<sequence length="591" mass="68750">MLFVFRYPLAGAAIPSLKQPIKRREIYCDKRWKDCSRIPEAKHKHFNILFINDGINAQIMYISDVEALTGFRYCNIQNKVKGKYLDSSQVTATLIPYAIASTVKLANGIHSFYYDIRTDDFLDKWLVQLFEEAKQVKKDNQYIGETIPQYYEVPVIGFNSAKLDVSVLFKNSKSKDWTISKYLGSSTIAKQIIVKHQCSSIHLRFVDFKIYSMQNKLKDAVRDFGNGLYKKGRFPHEFINTNNYMNELKKSESFSIEAFENKLRNKKNSEVKYKDFLVEAAKHKSRWDYLKHYNILDTRVLIEPIDYLIELMFKYKVDMLANMSMSQCSNTIKYSMAYNGFDINGDYYCESTDKSIEITQCYWRAKVESYIEQDNKKGRDSSNNATIDDCDYFKELFKNQQCHICKARFTWKNRPTLDRIDNSKGHSKDNMISCCLITTFTKHTNFNSFVKEFMNLRQQAKDAENEGLGQFCQLILNSAFGGDALNSEKYQNTRLFSANKTFIYHLMGGFIHSTELNEDLYAVILDGLDNCDRKLDAKIAGVLPWGANKKKTECFDDQAFYLRRAGELPKINNKKNLVCFDEAYSDTAFEM</sequence>
<evidence type="ECO:0000313" key="2">
    <source>
        <dbReference type="Proteomes" id="UP000324800"/>
    </source>
</evidence>
<protein>
    <submittedName>
        <fullName evidence="1">Uncharacterized protein</fullName>
    </submittedName>
</protein>
<dbReference type="AlphaFoldDB" id="A0A5J4W544"/>